<reference evidence="3 4" key="1">
    <citation type="submission" date="2015-09" db="EMBL/GenBank/DDBJ databases">
        <authorList>
            <consortium name="Swine Surveillance"/>
        </authorList>
    </citation>
    <scope>NUCLEOTIDE SEQUENCE [LARGE SCALE GENOMIC DNA]</scope>
    <source>
        <strain evidence="3 4">CECT 8399</strain>
    </source>
</reference>
<dbReference type="InterPro" id="IPR029787">
    <property type="entry name" value="Nucleotide_cyclase"/>
</dbReference>
<dbReference type="Gene3D" id="3.30.70.1230">
    <property type="entry name" value="Nucleotide cyclase"/>
    <property type="match status" value="1"/>
</dbReference>
<dbReference type="EC" id="4.6.1.1" evidence="3"/>
<organism evidence="3 4">
    <name type="scientific">Leisingera aquaemixtae</name>
    <dbReference type="NCBI Taxonomy" id="1396826"/>
    <lineage>
        <taxon>Bacteria</taxon>
        <taxon>Pseudomonadati</taxon>
        <taxon>Pseudomonadota</taxon>
        <taxon>Alphaproteobacteria</taxon>
        <taxon>Rhodobacterales</taxon>
        <taxon>Roseobacteraceae</taxon>
        <taxon>Leisingera</taxon>
    </lineage>
</organism>
<dbReference type="SMART" id="SM00044">
    <property type="entry name" value="CYCc"/>
    <property type="match status" value="1"/>
</dbReference>
<dbReference type="Pfam" id="PF00211">
    <property type="entry name" value="Guanylate_cyc"/>
    <property type="match status" value="1"/>
</dbReference>
<evidence type="ECO:0000313" key="3">
    <source>
        <dbReference type="EMBL" id="CUI01841.1"/>
    </source>
</evidence>
<sequence>MADQGDGQKQAAILIADVAGYSALAEARESETIAAVRDLGSRIIAPAAREHEGRVVKTVGDGFLLEFPSAVPAVKAAMAISSKAAACRNGPRGLSLRLRMGIHAGLVFPAGDDLLGNCVNIAARLQSLAAPGEICISGTVHEQVRGRVGAAFDDLGLQQVRNIAEPVRIYRITGNSLPALEPEGPSPEASVAVLPFSSASRASEHTEAMAQTLTEDITIGLSRFRALRVVSRNAAQRFAASGAGAPVVAAELGVRYLAEGSVRQLPGRLRITVTLSDGTSGLSLWSGRYDRDLSNDFAQQDVLAAQITQTLATQLQSISRQKSAAQAAKRGTLTARELVMQAKSVILDSRGRLKKCRALYQQACDADFGNATAYSGLALTYLVEWMSGWAMSAELTLDKAFPLLRHAARIDPLDSVAQRRLAVMHLCKGNFSLAEDHFQRALMLNPNDTDAMAFRGLSLIYQGRPEKALAELDQATAQNPFHPTYFHWFRGLALYMCRAYDPAVSEVSKAIELFPRFPAPHRHLAACYAQLGNRPAAARECGRILDLEPKFSVARISKTLPFARAQDLEHYCDGLRQAGLPE</sequence>
<proteinExistence type="predicted"/>
<evidence type="ECO:0000259" key="2">
    <source>
        <dbReference type="PROSITE" id="PS50125"/>
    </source>
</evidence>
<keyword evidence="3" id="KW-0456">Lyase</keyword>
<dbReference type="SMART" id="SM00028">
    <property type="entry name" value="TPR"/>
    <property type="match status" value="4"/>
</dbReference>
<dbReference type="Gene3D" id="1.25.40.10">
    <property type="entry name" value="Tetratricopeptide repeat domain"/>
    <property type="match status" value="2"/>
</dbReference>
<dbReference type="SUPFAM" id="SSF55073">
    <property type="entry name" value="Nucleotide cyclase"/>
    <property type="match status" value="1"/>
</dbReference>
<gene>
    <name evidence="3" type="ORF">PHA8399_03989</name>
</gene>
<feature type="repeat" description="TPR" evidence="1">
    <location>
        <begin position="415"/>
        <end position="448"/>
    </location>
</feature>
<evidence type="ECO:0000313" key="4">
    <source>
        <dbReference type="Proteomes" id="UP000051326"/>
    </source>
</evidence>
<dbReference type="PROSITE" id="PS50005">
    <property type="entry name" value="TPR"/>
    <property type="match status" value="1"/>
</dbReference>
<feature type="domain" description="Guanylate cyclase" evidence="2">
    <location>
        <begin position="12"/>
        <end position="126"/>
    </location>
</feature>
<dbReference type="GO" id="GO:0004016">
    <property type="term" value="F:adenylate cyclase activity"/>
    <property type="evidence" value="ECO:0007669"/>
    <property type="project" value="UniProtKB-EC"/>
</dbReference>
<dbReference type="Proteomes" id="UP000051326">
    <property type="component" value="Unassembled WGS sequence"/>
</dbReference>
<protein>
    <submittedName>
        <fullName evidence="3">pH-sensitive adenylate cyclase</fullName>
        <ecNumber evidence="3">4.6.1.1</ecNumber>
    </submittedName>
</protein>
<dbReference type="SUPFAM" id="SSF48452">
    <property type="entry name" value="TPR-like"/>
    <property type="match status" value="1"/>
</dbReference>
<dbReference type="AlphaFoldDB" id="A0A0P1HRP8"/>
<dbReference type="EMBL" id="CYSR01000036">
    <property type="protein sequence ID" value="CUI01841.1"/>
    <property type="molecule type" value="Genomic_DNA"/>
</dbReference>
<dbReference type="PANTHER" id="PTHR43081:SF19">
    <property type="entry name" value="PH-SENSITIVE ADENYLATE CYCLASE RV1264"/>
    <property type="match status" value="1"/>
</dbReference>
<dbReference type="Pfam" id="PF14559">
    <property type="entry name" value="TPR_19"/>
    <property type="match status" value="1"/>
</dbReference>
<dbReference type="GO" id="GO:0035556">
    <property type="term" value="P:intracellular signal transduction"/>
    <property type="evidence" value="ECO:0007669"/>
    <property type="project" value="InterPro"/>
</dbReference>
<evidence type="ECO:0000256" key="1">
    <source>
        <dbReference type="PROSITE-ProRule" id="PRU00339"/>
    </source>
</evidence>
<dbReference type="InterPro" id="IPR001054">
    <property type="entry name" value="A/G_cyclase"/>
</dbReference>
<dbReference type="InterPro" id="IPR011990">
    <property type="entry name" value="TPR-like_helical_dom_sf"/>
</dbReference>
<dbReference type="InterPro" id="IPR050697">
    <property type="entry name" value="Adenylyl/Guanylyl_Cyclase_3/4"/>
</dbReference>
<accession>A0A0P1HRP8</accession>
<dbReference type="InterPro" id="IPR019734">
    <property type="entry name" value="TPR_rpt"/>
</dbReference>
<dbReference type="CDD" id="cd07302">
    <property type="entry name" value="CHD"/>
    <property type="match status" value="1"/>
</dbReference>
<dbReference type="STRING" id="1396826.PHA8399_03989"/>
<dbReference type="GO" id="GO:0006171">
    <property type="term" value="P:cAMP biosynthetic process"/>
    <property type="evidence" value="ECO:0007669"/>
    <property type="project" value="TreeGrafter"/>
</dbReference>
<dbReference type="PANTHER" id="PTHR43081">
    <property type="entry name" value="ADENYLATE CYCLASE, TERMINAL-DIFFERENTIATION SPECIFIC-RELATED"/>
    <property type="match status" value="1"/>
</dbReference>
<name>A0A0P1HRP8_9RHOB</name>
<keyword evidence="1" id="KW-0802">TPR repeat</keyword>
<dbReference type="RefSeq" id="WP_058287829.1">
    <property type="nucleotide sequence ID" value="NZ_CYSR01000036.1"/>
</dbReference>
<dbReference type="PROSITE" id="PS50125">
    <property type="entry name" value="GUANYLATE_CYCLASE_2"/>
    <property type="match status" value="1"/>
</dbReference>